<dbReference type="InterPro" id="IPR055937">
    <property type="entry name" value="DUF7515"/>
</dbReference>
<accession>A0A914E6J7</accession>
<evidence type="ECO:0000259" key="1">
    <source>
        <dbReference type="Pfam" id="PF24359"/>
    </source>
</evidence>
<feature type="domain" description="DUF7515" evidence="1">
    <location>
        <begin position="29"/>
        <end position="114"/>
    </location>
</feature>
<dbReference type="Pfam" id="PF24359">
    <property type="entry name" value="DUF7515"/>
    <property type="match status" value="1"/>
</dbReference>
<keyword evidence="2" id="KW-1185">Reference proteome</keyword>
<reference evidence="3" key="1">
    <citation type="submission" date="2022-11" db="UniProtKB">
        <authorList>
            <consortium name="WormBaseParasite"/>
        </authorList>
    </citation>
    <scope>IDENTIFICATION</scope>
</reference>
<dbReference type="AlphaFoldDB" id="A0A914E6J7"/>
<organism evidence="2 3">
    <name type="scientific">Acrobeloides nanus</name>
    <dbReference type="NCBI Taxonomy" id="290746"/>
    <lineage>
        <taxon>Eukaryota</taxon>
        <taxon>Metazoa</taxon>
        <taxon>Ecdysozoa</taxon>
        <taxon>Nematoda</taxon>
        <taxon>Chromadorea</taxon>
        <taxon>Rhabditida</taxon>
        <taxon>Tylenchina</taxon>
        <taxon>Cephalobomorpha</taxon>
        <taxon>Cephaloboidea</taxon>
        <taxon>Cephalobidae</taxon>
        <taxon>Acrobeloides</taxon>
    </lineage>
</organism>
<evidence type="ECO:0000313" key="2">
    <source>
        <dbReference type="Proteomes" id="UP000887540"/>
    </source>
</evidence>
<name>A0A914E6J7_9BILA</name>
<evidence type="ECO:0000313" key="3">
    <source>
        <dbReference type="WBParaSite" id="ACRNAN_scaffold610.g10532.t1"/>
    </source>
</evidence>
<dbReference type="Proteomes" id="UP000887540">
    <property type="component" value="Unplaced"/>
</dbReference>
<dbReference type="WBParaSite" id="ACRNAN_scaffold610.g10532.t1">
    <property type="protein sequence ID" value="ACRNAN_scaffold610.g10532.t1"/>
    <property type="gene ID" value="ACRNAN_scaffold610.g10532"/>
</dbReference>
<sequence>MNQPIAAESTSHSGSIPIRLGDSLIEVPSFEKFKEKLHIELLSDVRGHTLEKLSGNLSSDENWHLGIVARAYGFPTFETLLQSPQLADIVILSKERRNGREVMIYKGVQLPEIDHITKQMSVTDGDVQHKYDC</sequence>
<protein>
    <recommendedName>
        <fullName evidence="1">DUF7515 domain-containing protein</fullName>
    </recommendedName>
</protein>
<proteinExistence type="predicted"/>